<dbReference type="PRINTS" id="PR00508">
    <property type="entry name" value="S21N4MTFRASE"/>
</dbReference>
<evidence type="ECO:0000256" key="3">
    <source>
        <dbReference type="RuleBase" id="RU362026"/>
    </source>
</evidence>
<comment type="similarity">
    <text evidence="3">Belongs to the N(4)/N(6)-methyltransferase family.</text>
</comment>
<keyword evidence="1 5" id="KW-0489">Methyltransferase</keyword>
<dbReference type="AlphaFoldDB" id="A0A6N2T910"/>
<dbReference type="EC" id="2.1.1.-" evidence="3"/>
<evidence type="ECO:0000259" key="4">
    <source>
        <dbReference type="Pfam" id="PF01555"/>
    </source>
</evidence>
<dbReference type="GO" id="GO:0008170">
    <property type="term" value="F:N-methyltransferase activity"/>
    <property type="evidence" value="ECO:0007669"/>
    <property type="project" value="InterPro"/>
</dbReference>
<evidence type="ECO:0000313" key="5">
    <source>
        <dbReference type="EMBL" id="VYT00226.1"/>
    </source>
</evidence>
<dbReference type="Gene3D" id="3.40.50.150">
    <property type="entry name" value="Vaccinia Virus protein VP39"/>
    <property type="match status" value="2"/>
</dbReference>
<name>A0A6N2T910_9BACT</name>
<dbReference type="GO" id="GO:0032259">
    <property type="term" value="P:methylation"/>
    <property type="evidence" value="ECO:0007669"/>
    <property type="project" value="UniProtKB-KW"/>
</dbReference>
<accession>A0A6N2T910</accession>
<proteinExistence type="inferred from homology"/>
<feature type="domain" description="DNA methylase N-4/N-6" evidence="4">
    <location>
        <begin position="31"/>
        <end position="93"/>
    </location>
</feature>
<dbReference type="InterPro" id="IPR001091">
    <property type="entry name" value="RM_Methyltransferase"/>
</dbReference>
<evidence type="ECO:0000256" key="2">
    <source>
        <dbReference type="ARBA" id="ARBA00022679"/>
    </source>
</evidence>
<dbReference type="Pfam" id="PF01555">
    <property type="entry name" value="N6_N4_Mtase"/>
    <property type="match status" value="1"/>
</dbReference>
<reference evidence="5" key="1">
    <citation type="submission" date="2019-11" db="EMBL/GenBank/DDBJ databases">
        <authorList>
            <person name="Feng L."/>
        </authorList>
    </citation>
    <scope>NUCLEOTIDE SEQUENCE</scope>
    <source>
        <strain evidence="5">CUreolyticusLFYP111</strain>
    </source>
</reference>
<keyword evidence="2 5" id="KW-0808">Transferase</keyword>
<dbReference type="GO" id="GO:0003677">
    <property type="term" value="F:DNA binding"/>
    <property type="evidence" value="ECO:0007669"/>
    <property type="project" value="InterPro"/>
</dbReference>
<dbReference type="SUPFAM" id="SSF53335">
    <property type="entry name" value="S-adenosyl-L-methionine-dependent methyltransferases"/>
    <property type="match status" value="2"/>
</dbReference>
<organism evidence="5">
    <name type="scientific">Campylobacter ureolyticus</name>
    <dbReference type="NCBI Taxonomy" id="827"/>
    <lineage>
        <taxon>Bacteria</taxon>
        <taxon>Pseudomonadati</taxon>
        <taxon>Campylobacterota</taxon>
        <taxon>Epsilonproteobacteria</taxon>
        <taxon>Campylobacterales</taxon>
        <taxon>Campylobacteraceae</taxon>
        <taxon>Campylobacter</taxon>
    </lineage>
</organism>
<dbReference type="EMBL" id="CACRSK010000006">
    <property type="protein sequence ID" value="VYT00226.1"/>
    <property type="molecule type" value="Genomic_DNA"/>
</dbReference>
<dbReference type="InterPro" id="IPR029063">
    <property type="entry name" value="SAM-dependent_MTases_sf"/>
</dbReference>
<protein>
    <recommendedName>
        <fullName evidence="3">Methyltransferase</fullName>
        <ecNumber evidence="3">2.1.1.-</ecNumber>
    </recommendedName>
</protein>
<gene>
    <name evidence="5" type="ORF">CULFYP111_01187</name>
</gene>
<dbReference type="InterPro" id="IPR002941">
    <property type="entry name" value="DNA_methylase_N4/N6"/>
</dbReference>
<dbReference type="RefSeq" id="WP_156847508.1">
    <property type="nucleotide sequence ID" value="NZ_CACRSK010000006.1"/>
</dbReference>
<evidence type="ECO:0000256" key="1">
    <source>
        <dbReference type="ARBA" id="ARBA00022603"/>
    </source>
</evidence>
<sequence length="264" mass="30989">MRFNDLDMNNWKNLGINVDSLQIYESRDKGGKHKNIYHGNFIPQIPNQLIRRYTKENELVIEPFMGSGTTLFECESLNRKYIGIDINSKIIEYVLSQMQNSDKNMFEILEFDSSDGEIFKDKISTSLQNLSENCAKFAIFHPPYMDIVKFTNLKQDLSQISNLKNFLNIFIKVVENTLLFLEKNRYFAVVIGDVYKNSEVLPLGFYVMHHIKLNFKVKLKGIIVKNIEGNRGKLKSSGIWTYRALKSDYYIFKHEYILVFKKEF</sequence>